<dbReference type="EMBL" id="DS985215">
    <property type="protein sequence ID" value="EEY15443.1"/>
    <property type="molecule type" value="Genomic_DNA"/>
</dbReference>
<sequence length="188" mass="20264">MMASTGKESRQTLADTLLDVGKRAFDPTTEPALRDLALKEFNSLVEGNVSWNLLPALNALIKPNVAPSWLQPPLMKILTHIPLRRDGVRGTLEFVFSVHPSSQMKASDETTLHKTGANITQEALAVATRIITSPPATTAPTQWFAGIAPQIHQLLDGNEGPELSRVAAQVVMIGILSKKQFGAPGRLA</sequence>
<proteinExistence type="predicted"/>
<gene>
    <name evidence="1" type="ORF">VDBG_01552</name>
</gene>
<keyword evidence="2" id="KW-1185">Reference proteome</keyword>
<organism evidence="2">
    <name type="scientific">Verticillium alfalfae (strain VaMs.102 / ATCC MYA-4576 / FGSC 10136)</name>
    <name type="common">Verticillium wilt of alfalfa</name>
    <name type="synonym">Verticillium albo-atrum</name>
    <dbReference type="NCBI Taxonomy" id="526221"/>
    <lineage>
        <taxon>Eukaryota</taxon>
        <taxon>Fungi</taxon>
        <taxon>Dikarya</taxon>
        <taxon>Ascomycota</taxon>
        <taxon>Pezizomycotina</taxon>
        <taxon>Sordariomycetes</taxon>
        <taxon>Hypocreomycetidae</taxon>
        <taxon>Glomerellales</taxon>
        <taxon>Plectosphaerellaceae</taxon>
        <taxon>Verticillium</taxon>
    </lineage>
</organism>
<reference evidence="2" key="1">
    <citation type="journal article" date="2011" name="PLoS Pathog.">
        <title>Comparative genomics yields insights into niche adaptation of plant vascular wilt pathogens.</title>
        <authorList>
            <person name="Klosterman S.J."/>
            <person name="Subbarao K.V."/>
            <person name="Kang S."/>
            <person name="Veronese P."/>
            <person name="Gold S.E."/>
            <person name="Thomma B.P.H.J."/>
            <person name="Chen Z."/>
            <person name="Henrissat B."/>
            <person name="Lee Y.-H."/>
            <person name="Park J."/>
            <person name="Garcia-Pedrajas M.D."/>
            <person name="Barbara D.J."/>
            <person name="Anchieta A."/>
            <person name="de Jonge R."/>
            <person name="Santhanam P."/>
            <person name="Maruthachalam K."/>
            <person name="Atallah Z."/>
            <person name="Amyotte S.G."/>
            <person name="Paz Z."/>
            <person name="Inderbitzin P."/>
            <person name="Hayes R.J."/>
            <person name="Heiman D.I."/>
            <person name="Young S."/>
            <person name="Zeng Q."/>
            <person name="Engels R."/>
            <person name="Galagan J."/>
            <person name="Cuomo C.A."/>
            <person name="Dobinson K.F."/>
            <person name="Ma L.-J."/>
        </authorList>
    </citation>
    <scope>NUCLEOTIDE SEQUENCE [LARGE SCALE GENOMIC DNA]</scope>
    <source>
        <strain evidence="2">VaMs.102 / ATCC MYA-4576 / FGSC 10136</strain>
    </source>
</reference>
<dbReference type="PANTHER" id="PTHR20959">
    <property type="entry name" value="TRANSPORT AND GOLGI ORGANIZATION PROTEIN 6 FAMILY MEMBER"/>
    <property type="match status" value="1"/>
</dbReference>
<dbReference type="GO" id="GO:0009306">
    <property type="term" value="P:protein secretion"/>
    <property type="evidence" value="ECO:0007669"/>
    <property type="project" value="TreeGrafter"/>
</dbReference>
<evidence type="ECO:0000313" key="2">
    <source>
        <dbReference type="Proteomes" id="UP000008698"/>
    </source>
</evidence>
<accession>C9SAJ5</accession>
<evidence type="ECO:0000313" key="1">
    <source>
        <dbReference type="EMBL" id="EEY15443.1"/>
    </source>
</evidence>
<dbReference type="AlphaFoldDB" id="C9SAJ5"/>
<dbReference type="eggNOG" id="KOG4653">
    <property type="taxonomic scope" value="Eukaryota"/>
</dbReference>
<dbReference type="RefSeq" id="XP_003007364.1">
    <property type="nucleotide sequence ID" value="XM_003007318.1"/>
</dbReference>
<protein>
    <submittedName>
        <fullName evidence="1">Uncharacterized protein</fullName>
    </submittedName>
</protein>
<dbReference type="Proteomes" id="UP000008698">
    <property type="component" value="Unassembled WGS sequence"/>
</dbReference>
<name>C9SAJ5_VERA1</name>
<dbReference type="PANTHER" id="PTHR20959:SF1">
    <property type="entry name" value="TRANSPORT AND GOLGI ORGANIZATION PROTEIN 6 HOMOLOG"/>
    <property type="match status" value="1"/>
</dbReference>
<dbReference type="GeneID" id="9533447"/>
<dbReference type="InterPro" id="IPR039600">
    <property type="entry name" value="TANGO6/Rtp1"/>
</dbReference>
<dbReference type="KEGG" id="val:VDBG_01552"/>
<dbReference type="OrthoDB" id="39591at2759"/>
<dbReference type="HOGENOM" id="CLU_1442103_0_0_1"/>